<comment type="caution">
    <text evidence="1">The sequence shown here is derived from an EMBL/GenBank/DDBJ whole genome shotgun (WGS) entry which is preliminary data.</text>
</comment>
<proteinExistence type="predicted"/>
<gene>
    <name evidence="1" type="ORF">WJX68_18220</name>
</gene>
<dbReference type="RefSeq" id="WP_340292536.1">
    <property type="nucleotide sequence ID" value="NZ_JBBJUP010000015.1"/>
</dbReference>
<sequence length="207" mass="22409">MAARDELTIELEFELPGGELGGRLDLETVVTLRSSGVESSSLAPRRPGSILWRDARSALLQGDAVLFPLAVVDFTDLPYPDGATWHLELGHDLDAQALGSVLLLANERREIVTRALAAAADPSDADRRVLSAIRTDVIRSLVERALVDEQFEPDEAHPTGSVGALLAAVLRTAFPDRTIDALRTDRRHDPVLFTSRIQNATDLLAGS</sequence>
<protein>
    <submittedName>
        <fullName evidence="1">Uncharacterized protein</fullName>
    </submittedName>
</protein>
<evidence type="ECO:0000313" key="1">
    <source>
        <dbReference type="EMBL" id="MEJ8280884.1"/>
    </source>
</evidence>
<reference evidence="1 2" key="1">
    <citation type="submission" date="2024-03" db="EMBL/GenBank/DDBJ databases">
        <title>Draft genome sequence of Pseudonocardia sp. DW16-2.</title>
        <authorList>
            <person name="Duangmal K."/>
        </authorList>
    </citation>
    <scope>NUCLEOTIDE SEQUENCE [LARGE SCALE GENOMIC DNA]</scope>
    <source>
        <strain evidence="1 2">DW16-2</strain>
    </source>
</reference>
<name>A0ABU8TA87_9PSEU</name>
<dbReference type="EMBL" id="JBBJUP010000015">
    <property type="protein sequence ID" value="MEJ8280884.1"/>
    <property type="molecule type" value="Genomic_DNA"/>
</dbReference>
<evidence type="ECO:0000313" key="2">
    <source>
        <dbReference type="Proteomes" id="UP001364211"/>
    </source>
</evidence>
<organism evidence="1 2">
    <name type="scientific">Pseudonocardia spirodelae</name>
    <dbReference type="NCBI Taxonomy" id="3133431"/>
    <lineage>
        <taxon>Bacteria</taxon>
        <taxon>Bacillati</taxon>
        <taxon>Actinomycetota</taxon>
        <taxon>Actinomycetes</taxon>
        <taxon>Pseudonocardiales</taxon>
        <taxon>Pseudonocardiaceae</taxon>
        <taxon>Pseudonocardia</taxon>
    </lineage>
</organism>
<keyword evidence="2" id="KW-1185">Reference proteome</keyword>
<accession>A0ABU8TA87</accession>
<dbReference type="Proteomes" id="UP001364211">
    <property type="component" value="Unassembled WGS sequence"/>
</dbReference>